<gene>
    <name evidence="2" type="ORF">IPN02_08465</name>
</gene>
<dbReference type="Pfam" id="PF11716">
    <property type="entry name" value="MDMPI_N"/>
    <property type="match status" value="1"/>
</dbReference>
<proteinExistence type="predicted"/>
<dbReference type="InterPro" id="IPR017517">
    <property type="entry name" value="Maleyloyr_isom"/>
</dbReference>
<organism evidence="2 3">
    <name type="scientific">Candidatus Neomicrothrix subdominans</name>
    <dbReference type="NCBI Taxonomy" id="2954438"/>
    <lineage>
        <taxon>Bacteria</taxon>
        <taxon>Bacillati</taxon>
        <taxon>Actinomycetota</taxon>
        <taxon>Acidimicrobiia</taxon>
        <taxon>Acidimicrobiales</taxon>
        <taxon>Microthrixaceae</taxon>
        <taxon>Candidatus Neomicrothrix</taxon>
    </lineage>
</organism>
<keyword evidence="2" id="KW-0413">Isomerase</keyword>
<dbReference type="GO" id="GO:0016853">
    <property type="term" value="F:isomerase activity"/>
    <property type="evidence" value="ECO:0007669"/>
    <property type="project" value="UniProtKB-KW"/>
</dbReference>
<protein>
    <submittedName>
        <fullName evidence="2">Maleylpyruvate isomerase N-terminal domain-containing protein</fullName>
    </submittedName>
</protein>
<dbReference type="AlphaFoldDB" id="A0A936NAS7"/>
<dbReference type="InterPro" id="IPR034660">
    <property type="entry name" value="DinB/YfiT-like"/>
</dbReference>
<dbReference type="Proteomes" id="UP000727993">
    <property type="component" value="Unassembled WGS sequence"/>
</dbReference>
<evidence type="ECO:0000259" key="1">
    <source>
        <dbReference type="Pfam" id="PF11716"/>
    </source>
</evidence>
<feature type="domain" description="Mycothiol-dependent maleylpyruvate isomerase metal-binding" evidence="1">
    <location>
        <begin position="22"/>
        <end position="159"/>
    </location>
</feature>
<accession>A0A936NAS7</accession>
<dbReference type="InterPro" id="IPR024344">
    <property type="entry name" value="MDMPI_metal-binding"/>
</dbReference>
<dbReference type="NCBIfam" id="TIGR03083">
    <property type="entry name" value="maleylpyruvate isomerase family mycothiol-dependent enzyme"/>
    <property type="match status" value="1"/>
</dbReference>
<sequence>MTDASEPTSQSAADEPVVGLLSEQFAAVRALADEVPDEAWAGPTDLPGWTVQDCFSHMIGVERGMLGHSEDTPSVDHLAHVDDDFSRMVEAPVELRRSRTPAEVRAELHDTLAERQRALEGFGSEKFDEESWTPAGPGTYRDFMVIRLFDLWMHEQDVRHARDMPGHLSGPVVASVLANNAGKALPLVVGKRADAPIGAVVAIDVVGPTEASFVVQVNDVSGKKRAALIDPGSSGNPTATVEVDVDTFMRLCGGRVGAASLFEAHPDAVTLGGDVTLGRAVVNNLAFTP</sequence>
<evidence type="ECO:0000313" key="3">
    <source>
        <dbReference type="Proteomes" id="UP000727993"/>
    </source>
</evidence>
<dbReference type="SUPFAM" id="SSF109854">
    <property type="entry name" value="DinB/YfiT-like putative metalloenzymes"/>
    <property type="match status" value="1"/>
</dbReference>
<dbReference type="Gene3D" id="1.20.120.450">
    <property type="entry name" value="dinb family like domain"/>
    <property type="match status" value="1"/>
</dbReference>
<comment type="caution">
    <text evidence="2">The sequence shown here is derived from an EMBL/GenBank/DDBJ whole genome shotgun (WGS) entry which is preliminary data.</text>
</comment>
<evidence type="ECO:0000313" key="2">
    <source>
        <dbReference type="EMBL" id="MBK9296855.1"/>
    </source>
</evidence>
<dbReference type="EMBL" id="JADJZA010000006">
    <property type="protein sequence ID" value="MBK9296855.1"/>
    <property type="molecule type" value="Genomic_DNA"/>
</dbReference>
<name>A0A936NAS7_9ACTN</name>
<reference evidence="2 3" key="1">
    <citation type="submission" date="2020-10" db="EMBL/GenBank/DDBJ databases">
        <title>Connecting structure to function with the recovery of over 1000 high-quality activated sludge metagenome-assembled genomes encoding full-length rRNA genes using long-read sequencing.</title>
        <authorList>
            <person name="Singleton C.M."/>
            <person name="Petriglieri F."/>
            <person name="Kristensen J.M."/>
            <person name="Kirkegaard R.H."/>
            <person name="Michaelsen T.Y."/>
            <person name="Andersen M.H."/>
            <person name="Karst S.M."/>
            <person name="Dueholm M.S."/>
            <person name="Nielsen P.H."/>
            <person name="Albertsen M."/>
        </authorList>
    </citation>
    <scope>NUCLEOTIDE SEQUENCE [LARGE SCALE GENOMIC DNA]</scope>
    <source>
        <strain evidence="2">Lyne_18-Q3-R50-59_MAXAC.006</strain>
    </source>
</reference>
<dbReference type="GO" id="GO:0046872">
    <property type="term" value="F:metal ion binding"/>
    <property type="evidence" value="ECO:0007669"/>
    <property type="project" value="InterPro"/>
</dbReference>